<sequence>MTDHDFDLTRRSFIDRVLKATAAIGVASAAPWAVSAAGAAQLETSDRVRLGVIGTGDRGRALIQNIAKTRNCAVVSICDNYAANLAKGRALVDAGVRAFADHRAMIDAGGIDALVIATPLHVHARHTADGFAAGLHVWCEKAMARTIADCGTMVRQARDSGKVLQIGHQRMFHPTYLNALKRVKAGEIGTITQIRASWHRNNSWRRPVPEGVSDRQINWRLYRDSSAGLMTELATHQLQVGNWFLDAVPTRVMGSGSICFWKDGREVYDHVALIYEYSGGRKVIYTSLLNNARYGCEEQIQGSKGTIEPELGRIFMEVPPKTLALQRMQADVKRGQKRAIPIGGATWFPELPVTTPGEPLGWGEYSETMLQFEGFAEAVRSGRPLPGLLAQAYHASVASLLGEEAMISGEAKPWPASLVAIQEGAPS</sequence>
<dbReference type="EMBL" id="JAASQP010000001">
    <property type="protein sequence ID" value="NIJ23146.1"/>
    <property type="molecule type" value="Genomic_DNA"/>
</dbReference>
<protein>
    <submittedName>
        <fullName evidence="3">Dehydrogenase</fullName>
    </submittedName>
</protein>
<reference evidence="3 4" key="1">
    <citation type="submission" date="2020-03" db="EMBL/GenBank/DDBJ databases">
        <title>Genomic Encyclopedia of Type Strains, Phase IV (KMG-IV): sequencing the most valuable type-strain genomes for metagenomic binning, comparative biology and taxonomic classification.</title>
        <authorList>
            <person name="Goeker M."/>
        </authorList>
    </citation>
    <scope>NUCLEOTIDE SEQUENCE [LARGE SCALE GENOMIC DNA]</scope>
    <source>
        <strain evidence="3 4">DSM 22753</strain>
    </source>
</reference>
<dbReference type="PANTHER" id="PTHR43818">
    <property type="entry name" value="BCDNA.GH03377"/>
    <property type="match status" value="1"/>
</dbReference>
<dbReference type="InterPro" id="IPR000683">
    <property type="entry name" value="Gfo/Idh/MocA-like_OxRdtase_N"/>
</dbReference>
<dbReference type="SUPFAM" id="SSF51735">
    <property type="entry name" value="NAD(P)-binding Rossmann-fold domains"/>
    <property type="match status" value="1"/>
</dbReference>
<gene>
    <name evidence="3" type="ORF">FHT01_000688</name>
</gene>
<dbReference type="PANTHER" id="PTHR43818:SF12">
    <property type="entry name" value="NADH-DEPENDENT DEHYDROGENASE-RELATED"/>
    <property type="match status" value="1"/>
</dbReference>
<dbReference type="InterPro" id="IPR036291">
    <property type="entry name" value="NAD(P)-bd_dom_sf"/>
</dbReference>
<dbReference type="InterPro" id="IPR055170">
    <property type="entry name" value="GFO_IDH_MocA-like_dom"/>
</dbReference>
<feature type="domain" description="Gfo/Idh/MocA-like oxidoreductase N-terminal" evidence="1">
    <location>
        <begin position="49"/>
        <end position="168"/>
    </location>
</feature>
<dbReference type="InterPro" id="IPR006311">
    <property type="entry name" value="TAT_signal"/>
</dbReference>
<dbReference type="Pfam" id="PF01408">
    <property type="entry name" value="GFO_IDH_MocA"/>
    <property type="match status" value="1"/>
</dbReference>
<organism evidence="3 4">
    <name type="scientific">Sphingomonas japonica</name>
    <dbReference type="NCBI Taxonomy" id="511662"/>
    <lineage>
        <taxon>Bacteria</taxon>
        <taxon>Pseudomonadati</taxon>
        <taxon>Pseudomonadota</taxon>
        <taxon>Alphaproteobacteria</taxon>
        <taxon>Sphingomonadales</taxon>
        <taxon>Sphingomonadaceae</taxon>
        <taxon>Sphingomonas</taxon>
    </lineage>
</organism>
<keyword evidence="4" id="KW-1185">Reference proteome</keyword>
<proteinExistence type="predicted"/>
<dbReference type="RefSeq" id="WP_140048303.1">
    <property type="nucleotide sequence ID" value="NZ_BAAAEV010000001.1"/>
</dbReference>
<dbReference type="Gene3D" id="3.30.360.10">
    <property type="entry name" value="Dihydrodipicolinate Reductase, domain 2"/>
    <property type="match status" value="1"/>
</dbReference>
<evidence type="ECO:0000313" key="4">
    <source>
        <dbReference type="Proteomes" id="UP000788153"/>
    </source>
</evidence>
<evidence type="ECO:0000259" key="1">
    <source>
        <dbReference type="Pfam" id="PF01408"/>
    </source>
</evidence>
<accession>A0ABX0TXW2</accession>
<evidence type="ECO:0000313" key="3">
    <source>
        <dbReference type="EMBL" id="NIJ23146.1"/>
    </source>
</evidence>
<comment type="caution">
    <text evidence="3">The sequence shown here is derived from an EMBL/GenBank/DDBJ whole genome shotgun (WGS) entry which is preliminary data.</text>
</comment>
<dbReference type="SUPFAM" id="SSF55347">
    <property type="entry name" value="Glyceraldehyde-3-phosphate dehydrogenase-like, C-terminal domain"/>
    <property type="match status" value="1"/>
</dbReference>
<feature type="domain" description="GFO/IDH/MocA-like oxidoreductase" evidence="2">
    <location>
        <begin position="177"/>
        <end position="308"/>
    </location>
</feature>
<evidence type="ECO:0000259" key="2">
    <source>
        <dbReference type="Pfam" id="PF22725"/>
    </source>
</evidence>
<dbReference type="Gene3D" id="3.40.50.720">
    <property type="entry name" value="NAD(P)-binding Rossmann-like Domain"/>
    <property type="match status" value="1"/>
</dbReference>
<dbReference type="Pfam" id="PF22725">
    <property type="entry name" value="GFO_IDH_MocA_C3"/>
    <property type="match status" value="1"/>
</dbReference>
<dbReference type="InterPro" id="IPR050463">
    <property type="entry name" value="Gfo/Idh/MocA_oxidrdct_glycsds"/>
</dbReference>
<dbReference type="Proteomes" id="UP000788153">
    <property type="component" value="Unassembled WGS sequence"/>
</dbReference>
<name>A0ABX0TXW2_9SPHN</name>
<dbReference type="PROSITE" id="PS51318">
    <property type="entry name" value="TAT"/>
    <property type="match status" value="1"/>
</dbReference>